<evidence type="ECO:0000313" key="2">
    <source>
        <dbReference type="EMBL" id="KOG55117.1"/>
    </source>
</evidence>
<comment type="caution">
    <text evidence="2">The sequence shown here is derived from an EMBL/GenBank/DDBJ whole genome shotgun (WGS) entry which is preliminary data.</text>
</comment>
<dbReference type="EMBL" id="LGUV01000117">
    <property type="protein sequence ID" value="KOG55117.1"/>
    <property type="molecule type" value="Genomic_DNA"/>
</dbReference>
<feature type="region of interest" description="Disordered" evidence="1">
    <location>
        <begin position="34"/>
        <end position="94"/>
    </location>
</feature>
<evidence type="ECO:0000313" key="3">
    <source>
        <dbReference type="Proteomes" id="UP000037084"/>
    </source>
</evidence>
<organism evidence="2 3">
    <name type="scientific">Streptomyces virginiae</name>
    <name type="common">Streptomyces cinnamonensis</name>
    <dbReference type="NCBI Taxonomy" id="1961"/>
    <lineage>
        <taxon>Bacteria</taxon>
        <taxon>Bacillati</taxon>
        <taxon>Actinomycetota</taxon>
        <taxon>Actinomycetes</taxon>
        <taxon>Kitasatosporales</taxon>
        <taxon>Streptomycetaceae</taxon>
        <taxon>Streptomyces</taxon>
    </lineage>
</organism>
<gene>
    <name evidence="2" type="ORF">ADK75_11850</name>
</gene>
<name>A0A0L8MXH8_STRVG</name>
<dbReference type="AlphaFoldDB" id="A0A0L8MXH8"/>
<proteinExistence type="predicted"/>
<evidence type="ECO:0000256" key="1">
    <source>
        <dbReference type="SAM" id="MobiDB-lite"/>
    </source>
</evidence>
<sequence length="94" mass="10444">MDGEKDVLALVDRQMAGTRLPAERLRLEVTTVAGHDPDHRRTAADLTGDIDQPPPLRMQPERQPPLLPAEMTMPALHKDPPVISDYAISQDSLR</sequence>
<protein>
    <submittedName>
        <fullName evidence="2">Uncharacterized protein</fullName>
    </submittedName>
</protein>
<dbReference type="Proteomes" id="UP000037084">
    <property type="component" value="Unassembled WGS sequence"/>
</dbReference>
<accession>A0A0L8MXH8</accession>
<reference evidence="3" key="1">
    <citation type="submission" date="2015-07" db="EMBL/GenBank/DDBJ databases">
        <authorList>
            <consortium name="Consortium for Microbial Forensics and Genomics (microFORGE)"/>
            <person name="Knight B.M."/>
            <person name="Roberts D.P."/>
            <person name="Lin D."/>
            <person name="Hari K."/>
            <person name="Fletcher J."/>
            <person name="Melcher U."/>
            <person name="Blagden T."/>
            <person name="Winegar R.A."/>
        </authorList>
    </citation>
    <scope>NUCLEOTIDE SEQUENCE [LARGE SCALE GENOMIC DNA]</scope>
    <source>
        <strain evidence="3">NRRL B-1447</strain>
    </source>
</reference>
<feature type="compositionally biased region" description="Pro residues" evidence="1">
    <location>
        <begin position="52"/>
        <end position="67"/>
    </location>
</feature>